<feature type="compositionally biased region" description="Basic and acidic residues" evidence="14">
    <location>
        <begin position="1"/>
        <end position="23"/>
    </location>
</feature>
<evidence type="ECO:0000256" key="3">
    <source>
        <dbReference type="ARBA" id="ARBA00021622"/>
    </source>
</evidence>
<keyword evidence="4 13" id="KW-0813">Transport</keyword>
<dbReference type="NCBIfam" id="TIGR00328">
    <property type="entry name" value="flhB"/>
    <property type="match status" value="1"/>
</dbReference>
<name>A0A2A5CAF4_9GAMM</name>
<dbReference type="GO" id="GO:0044780">
    <property type="term" value="P:bacterial-type flagellum assembly"/>
    <property type="evidence" value="ECO:0007669"/>
    <property type="project" value="InterPro"/>
</dbReference>
<dbReference type="PANTHER" id="PTHR30531">
    <property type="entry name" value="FLAGELLAR BIOSYNTHETIC PROTEIN FLHB"/>
    <property type="match status" value="1"/>
</dbReference>
<proteinExistence type="inferred from homology"/>
<dbReference type="PANTHER" id="PTHR30531:SF12">
    <property type="entry name" value="FLAGELLAR BIOSYNTHETIC PROTEIN FLHB"/>
    <property type="match status" value="1"/>
</dbReference>
<evidence type="ECO:0000256" key="6">
    <source>
        <dbReference type="ARBA" id="ARBA00022692"/>
    </source>
</evidence>
<dbReference type="InterPro" id="IPR006136">
    <property type="entry name" value="FlhB"/>
</dbReference>
<dbReference type="InterPro" id="IPR006135">
    <property type="entry name" value="T3SS_substrate_exporter"/>
</dbReference>
<feature type="transmembrane region" description="Helical" evidence="13">
    <location>
        <begin position="96"/>
        <end position="117"/>
    </location>
</feature>
<dbReference type="GO" id="GO:0009306">
    <property type="term" value="P:protein secretion"/>
    <property type="evidence" value="ECO:0007669"/>
    <property type="project" value="InterPro"/>
</dbReference>
<sequence length="399" mass="44106">MSEQSGQERTEDATPKRKEDSRKKGQVPRSKEFNTLISLLSAGVGMLIFGREIIDDIILLLRDHLSFGYATALNEASMSAALLDACISTLVLLSPLFILLLCTALLAPISLGGWVFSASQFAPKAERISPIKGLGRIFSVKSLVELVKAIFKFIAVASVTVYVIMLALDDIFAMPLLPMEQVFGTTGTLFIWCFLGFSSVLIVVAMLDIPYQIWDFNRQLKMTKQEIKDEMKETNGKPEIKSAIREKQQEFARQRMMTQVPTADVIITNPTHYAVALRYEQFGVGAPKVVAKGKGLIAKNIRGIAEEHGIALFSAPPLARALYASTEINQEIPGNLFLAVAQVLAYIFQLQKIKSHTRVKPKAPKNLPIPAEYQDVINKQFNSSANSSFNSSDQYRGNS</sequence>
<keyword evidence="8 13" id="KW-0653">Protein transport</keyword>
<keyword evidence="7 13" id="KW-1005">Bacterial flagellum biogenesis</keyword>
<keyword evidence="15" id="KW-0969">Cilium</keyword>
<evidence type="ECO:0000256" key="4">
    <source>
        <dbReference type="ARBA" id="ARBA00022448"/>
    </source>
</evidence>
<keyword evidence="6 13" id="KW-0812">Transmembrane</keyword>
<feature type="region of interest" description="Disordered" evidence="14">
    <location>
        <begin position="1"/>
        <end position="27"/>
    </location>
</feature>
<feature type="transmembrane region" description="Helical" evidence="13">
    <location>
        <begin position="33"/>
        <end position="54"/>
    </location>
</feature>
<dbReference type="SUPFAM" id="SSF160544">
    <property type="entry name" value="EscU C-terminal domain-like"/>
    <property type="match status" value="1"/>
</dbReference>
<evidence type="ECO:0000256" key="5">
    <source>
        <dbReference type="ARBA" id="ARBA00022475"/>
    </source>
</evidence>
<protein>
    <recommendedName>
        <fullName evidence="3 13">Flagellar biosynthetic protein FlhB</fullName>
    </recommendedName>
</protein>
<comment type="function">
    <text evidence="12 13">Required for formation of the rod structure in the basal body of the flagellar apparatus. Together with FliI and FliH, may constitute the export apparatus of flagellin.</text>
</comment>
<dbReference type="Pfam" id="PF01312">
    <property type="entry name" value="Bac_export_2"/>
    <property type="match status" value="1"/>
</dbReference>
<evidence type="ECO:0000313" key="16">
    <source>
        <dbReference type="Proteomes" id="UP000228987"/>
    </source>
</evidence>
<organism evidence="15 16">
    <name type="scientific">SAR86 cluster bacterium</name>
    <dbReference type="NCBI Taxonomy" id="2030880"/>
    <lineage>
        <taxon>Bacteria</taxon>
        <taxon>Pseudomonadati</taxon>
        <taxon>Pseudomonadota</taxon>
        <taxon>Gammaproteobacteria</taxon>
        <taxon>SAR86 cluster</taxon>
    </lineage>
</organism>
<dbReference type="PRINTS" id="PR00950">
    <property type="entry name" value="TYPE3IMSPROT"/>
</dbReference>
<evidence type="ECO:0000256" key="1">
    <source>
        <dbReference type="ARBA" id="ARBA00004651"/>
    </source>
</evidence>
<dbReference type="AlphaFoldDB" id="A0A2A5CAF4"/>
<evidence type="ECO:0000256" key="12">
    <source>
        <dbReference type="ARBA" id="ARBA00025078"/>
    </source>
</evidence>
<comment type="subcellular location">
    <subcellularLocation>
        <location evidence="1">Cell membrane</location>
        <topology evidence="1">Multi-pass membrane protein</topology>
    </subcellularLocation>
</comment>
<keyword evidence="11 13" id="KW-1006">Bacterial flagellum protein export</keyword>
<keyword evidence="5 13" id="KW-1003">Cell membrane</keyword>
<dbReference type="Gene3D" id="3.40.1690.10">
    <property type="entry name" value="secretion proteins EscU"/>
    <property type="match status" value="1"/>
</dbReference>
<evidence type="ECO:0000256" key="14">
    <source>
        <dbReference type="SAM" id="MobiDB-lite"/>
    </source>
</evidence>
<feature type="transmembrane region" description="Helical" evidence="13">
    <location>
        <begin position="149"/>
        <end position="168"/>
    </location>
</feature>
<keyword evidence="10 13" id="KW-0472">Membrane</keyword>
<comment type="caution">
    <text evidence="15">The sequence shown here is derived from an EMBL/GenBank/DDBJ whole genome shotgun (WGS) entry which is preliminary data.</text>
</comment>
<dbReference type="InterPro" id="IPR029025">
    <property type="entry name" value="T3SS_substrate_exporter_C"/>
</dbReference>
<evidence type="ECO:0000256" key="8">
    <source>
        <dbReference type="ARBA" id="ARBA00022927"/>
    </source>
</evidence>
<dbReference type="EMBL" id="NVWI01000007">
    <property type="protein sequence ID" value="PCJ40817.1"/>
    <property type="molecule type" value="Genomic_DNA"/>
</dbReference>
<dbReference type="GO" id="GO:0005886">
    <property type="term" value="C:plasma membrane"/>
    <property type="evidence" value="ECO:0007669"/>
    <property type="project" value="UniProtKB-SubCell"/>
</dbReference>
<keyword evidence="15" id="KW-0966">Cell projection</keyword>
<evidence type="ECO:0000313" key="15">
    <source>
        <dbReference type="EMBL" id="PCJ40817.1"/>
    </source>
</evidence>
<evidence type="ECO:0000256" key="11">
    <source>
        <dbReference type="ARBA" id="ARBA00023225"/>
    </source>
</evidence>
<keyword evidence="15" id="KW-0282">Flagellum</keyword>
<gene>
    <name evidence="13 15" type="primary">flhB</name>
    <name evidence="15" type="ORF">COA71_09440</name>
</gene>
<accession>A0A2A5CAF4</accession>
<evidence type="ECO:0000256" key="9">
    <source>
        <dbReference type="ARBA" id="ARBA00022989"/>
    </source>
</evidence>
<keyword evidence="9 13" id="KW-1133">Transmembrane helix</keyword>
<comment type="similarity">
    <text evidence="2 13">Belongs to the type III secretion exporter family.</text>
</comment>
<feature type="transmembrane region" description="Helical" evidence="13">
    <location>
        <begin position="188"/>
        <end position="214"/>
    </location>
</feature>
<reference evidence="16" key="1">
    <citation type="submission" date="2017-08" db="EMBL/GenBank/DDBJ databases">
        <title>A dynamic microbial community with high functional redundancy inhabits the cold, oxic subseafloor aquifer.</title>
        <authorList>
            <person name="Tully B.J."/>
            <person name="Wheat C.G."/>
            <person name="Glazer B.T."/>
            <person name="Huber J.A."/>
        </authorList>
    </citation>
    <scope>NUCLEOTIDE SEQUENCE [LARGE SCALE GENOMIC DNA]</scope>
</reference>
<dbReference type="Proteomes" id="UP000228987">
    <property type="component" value="Unassembled WGS sequence"/>
</dbReference>
<evidence type="ECO:0000256" key="7">
    <source>
        <dbReference type="ARBA" id="ARBA00022795"/>
    </source>
</evidence>
<evidence type="ECO:0000256" key="10">
    <source>
        <dbReference type="ARBA" id="ARBA00023136"/>
    </source>
</evidence>
<evidence type="ECO:0000256" key="13">
    <source>
        <dbReference type="RuleBase" id="RU364091"/>
    </source>
</evidence>
<evidence type="ECO:0000256" key="2">
    <source>
        <dbReference type="ARBA" id="ARBA00010690"/>
    </source>
</evidence>